<dbReference type="InterPro" id="IPR032675">
    <property type="entry name" value="LRR_dom_sf"/>
</dbReference>
<keyword evidence="4" id="KW-1185">Reference proteome</keyword>
<reference evidence="3 4" key="1">
    <citation type="journal article" date="2011" name="Stand. Genomic Sci.">
        <title>Complete genome sequence of the filamentous gliding predatory bacterium Herpetosiphon aurantiacus type strain (114-95(T)).</title>
        <authorList>
            <person name="Kiss H."/>
            <person name="Nett M."/>
            <person name="Domin N."/>
            <person name="Martin K."/>
            <person name="Maresca J.A."/>
            <person name="Copeland A."/>
            <person name="Lapidus A."/>
            <person name="Lucas S."/>
            <person name="Berry K.W."/>
            <person name="Glavina Del Rio T."/>
            <person name="Dalin E."/>
            <person name="Tice H."/>
            <person name="Pitluck S."/>
            <person name="Richardson P."/>
            <person name="Bruce D."/>
            <person name="Goodwin L."/>
            <person name="Han C."/>
            <person name="Detter J.C."/>
            <person name="Schmutz J."/>
            <person name="Brettin T."/>
            <person name="Land M."/>
            <person name="Hauser L."/>
            <person name="Kyrpides N.C."/>
            <person name="Ivanova N."/>
            <person name="Goker M."/>
            <person name="Woyke T."/>
            <person name="Klenk H.P."/>
            <person name="Bryant D.A."/>
        </authorList>
    </citation>
    <scope>NUCLEOTIDE SEQUENCE [LARGE SCALE GENOMIC DNA]</scope>
    <source>
        <strain evidence="4">ATCC 23779 / DSM 785 / 114-95</strain>
    </source>
</reference>
<sequence length="509" mass="58326">MTEDFLRYNDWPLVLATARDEQWTNLLLSCCPLETNPELLNLLGQCHSLNSLGLFQCKLTEVPTVLRQLPLKVLSLSCNNLRQLPDWLIELPLVELSLFGCPHVELPANFDQSSIEILDLSSNEMTELPAIVRRMPKLKQLLLRENHFQSIPRLIADTAIERLDLAENPIRDFRLLPATRLRILNLSNTGLTMLPIELRQHPLQELDLSRLDDLHIPPWFAELSSLRILNLFYSNFSEPELHLPTNLAAVWMQHCNLTSIPQAIQSNPQLRSLNLSENNFADAELVVNGPCEFINLSESSLGELILADHALSSLKSLDLQMANVKQVRNLAKCRNLGGLRCVDAYLLAMPTTPEWLKSLRYLWLNGDFSNEHIPSWFWQLEQLQSLHLQSPDWTLLDPRIGQLSELQDLSIYSTRFEHVPISLLQLTKLHRLQLHLADPSHFNWLASLPALHELGSYPYGQKPPLAIQARAADADFRYHNQFAESNDDDGLYPHADLAWLDRYFPQNDR</sequence>
<dbReference type="BioCyc" id="HAUR316274:GHYA-1859-MONOMER"/>
<dbReference type="GO" id="GO:0005737">
    <property type="term" value="C:cytoplasm"/>
    <property type="evidence" value="ECO:0007669"/>
    <property type="project" value="TreeGrafter"/>
</dbReference>
<dbReference type="eggNOG" id="COG4886">
    <property type="taxonomic scope" value="Bacteria"/>
</dbReference>
<dbReference type="Gene3D" id="3.80.10.10">
    <property type="entry name" value="Ribonuclease Inhibitor"/>
    <property type="match status" value="3"/>
</dbReference>
<dbReference type="InParanoid" id="A9B7U6"/>
<name>A9B7U6_HERA2</name>
<evidence type="ECO:0000256" key="1">
    <source>
        <dbReference type="ARBA" id="ARBA00022614"/>
    </source>
</evidence>
<dbReference type="KEGG" id="hau:Haur_1831"/>
<dbReference type="InterPro" id="IPR001611">
    <property type="entry name" value="Leu-rich_rpt"/>
</dbReference>
<dbReference type="PANTHER" id="PTHR48051:SF46">
    <property type="entry name" value="LEUCINE RICH REPEAT-CONTAINING DOMAIN PROTEIN"/>
    <property type="match status" value="1"/>
</dbReference>
<evidence type="ECO:0000313" key="4">
    <source>
        <dbReference type="Proteomes" id="UP000000787"/>
    </source>
</evidence>
<dbReference type="InterPro" id="IPR003591">
    <property type="entry name" value="Leu-rich_rpt_typical-subtyp"/>
</dbReference>
<dbReference type="STRING" id="316274.Haur_1831"/>
<organism evidence="3 4">
    <name type="scientific">Herpetosiphon aurantiacus (strain ATCC 23779 / DSM 785 / 114-95)</name>
    <dbReference type="NCBI Taxonomy" id="316274"/>
    <lineage>
        <taxon>Bacteria</taxon>
        <taxon>Bacillati</taxon>
        <taxon>Chloroflexota</taxon>
        <taxon>Chloroflexia</taxon>
        <taxon>Herpetosiphonales</taxon>
        <taxon>Herpetosiphonaceae</taxon>
        <taxon>Herpetosiphon</taxon>
    </lineage>
</organism>
<dbReference type="Proteomes" id="UP000000787">
    <property type="component" value="Chromosome"/>
</dbReference>
<gene>
    <name evidence="3" type="ordered locus">Haur_1831</name>
</gene>
<dbReference type="EMBL" id="CP000875">
    <property type="protein sequence ID" value="ABX04474.1"/>
    <property type="molecule type" value="Genomic_DNA"/>
</dbReference>
<dbReference type="SMART" id="SM00369">
    <property type="entry name" value="LRR_TYP"/>
    <property type="match status" value="4"/>
</dbReference>
<dbReference type="SMART" id="SM00364">
    <property type="entry name" value="LRR_BAC"/>
    <property type="match status" value="3"/>
</dbReference>
<dbReference type="SUPFAM" id="SSF52058">
    <property type="entry name" value="L domain-like"/>
    <property type="match status" value="2"/>
</dbReference>
<dbReference type="InterPro" id="IPR050216">
    <property type="entry name" value="LRR_domain-containing"/>
</dbReference>
<accession>A9B7U6</accession>
<evidence type="ECO:0000256" key="2">
    <source>
        <dbReference type="ARBA" id="ARBA00022737"/>
    </source>
</evidence>
<protein>
    <submittedName>
        <fullName evidence="3">Leucine-rich repeat-containing protein typical subtype</fullName>
    </submittedName>
</protein>
<proteinExistence type="predicted"/>
<dbReference type="HOGENOM" id="CLU_535033_0_0_0"/>
<keyword evidence="2" id="KW-0677">Repeat</keyword>
<dbReference type="PROSITE" id="PS51450">
    <property type="entry name" value="LRR"/>
    <property type="match status" value="1"/>
</dbReference>
<dbReference type="AlphaFoldDB" id="A9B7U6"/>
<dbReference type="PANTHER" id="PTHR48051">
    <property type="match status" value="1"/>
</dbReference>
<keyword evidence="1" id="KW-0433">Leucine-rich repeat</keyword>
<evidence type="ECO:0000313" key="3">
    <source>
        <dbReference type="EMBL" id="ABX04474.1"/>
    </source>
</evidence>